<evidence type="ECO:0000313" key="1">
    <source>
        <dbReference type="EMBL" id="KKT79063.1"/>
    </source>
</evidence>
<dbReference type="AlphaFoldDB" id="A0A0G1K6E3"/>
<name>A0A0G1K6E3_9BACT</name>
<sequence>MADKQIGKVTHYYDKIHVAVVKLTDKLSTGDKVKVVKGDNEFTDVVGSMQINKENVSSAKTGEEVAIMLSKAAKEGSLVFKVE</sequence>
<protein>
    <recommendedName>
        <fullName evidence="3">Translation elongation factor-like protein</fullName>
    </recommendedName>
</protein>
<comment type="caution">
    <text evidence="1">The sequence shown here is derived from an EMBL/GenBank/DDBJ whole genome shotgun (WGS) entry which is preliminary data.</text>
</comment>
<dbReference type="Gene3D" id="2.40.30.10">
    <property type="entry name" value="Translation factors"/>
    <property type="match status" value="1"/>
</dbReference>
<dbReference type="EMBL" id="LCJM01000005">
    <property type="protein sequence ID" value="KKT79063.1"/>
    <property type="molecule type" value="Genomic_DNA"/>
</dbReference>
<organism evidence="1 2">
    <name type="scientific">Candidatus Giovannonibacteria bacterium GW2011_GWC2_44_8</name>
    <dbReference type="NCBI Taxonomy" id="1618657"/>
    <lineage>
        <taxon>Bacteria</taxon>
        <taxon>Candidatus Giovannoniibacteriota</taxon>
    </lineage>
</organism>
<dbReference type="SUPFAM" id="SSF50447">
    <property type="entry name" value="Translation proteins"/>
    <property type="match status" value="1"/>
</dbReference>
<dbReference type="Proteomes" id="UP000034889">
    <property type="component" value="Unassembled WGS sequence"/>
</dbReference>
<evidence type="ECO:0008006" key="3">
    <source>
        <dbReference type="Google" id="ProtNLM"/>
    </source>
</evidence>
<reference evidence="1 2" key="1">
    <citation type="journal article" date="2015" name="Nature">
        <title>rRNA introns, odd ribosomes, and small enigmatic genomes across a large radiation of phyla.</title>
        <authorList>
            <person name="Brown C.T."/>
            <person name="Hug L.A."/>
            <person name="Thomas B.C."/>
            <person name="Sharon I."/>
            <person name="Castelle C.J."/>
            <person name="Singh A."/>
            <person name="Wilkins M.J."/>
            <person name="Williams K.H."/>
            <person name="Banfield J.F."/>
        </authorList>
    </citation>
    <scope>NUCLEOTIDE SEQUENCE [LARGE SCALE GENOMIC DNA]</scope>
</reference>
<dbReference type="InterPro" id="IPR009000">
    <property type="entry name" value="Transl_B-barrel_sf"/>
</dbReference>
<evidence type="ECO:0000313" key="2">
    <source>
        <dbReference type="Proteomes" id="UP000034889"/>
    </source>
</evidence>
<gene>
    <name evidence="1" type="ORF">UW74_C0005G0009</name>
</gene>
<proteinExistence type="predicted"/>
<accession>A0A0G1K6E3</accession>